<feature type="transmembrane region" description="Helical" evidence="1">
    <location>
        <begin position="134"/>
        <end position="154"/>
    </location>
</feature>
<dbReference type="AlphaFoldDB" id="A0A7L5BDB5"/>
<evidence type="ECO:0000313" key="3">
    <source>
        <dbReference type="Proteomes" id="UP000464865"/>
    </source>
</evidence>
<keyword evidence="1" id="KW-0472">Membrane</keyword>
<evidence type="ECO:0000313" key="2">
    <source>
        <dbReference type="EMBL" id="QIB36868.1"/>
    </source>
</evidence>
<name>A0A7L5BDB5_9HYPH</name>
<dbReference type="RefSeq" id="WP_164056062.1">
    <property type="nucleotide sequence ID" value="NZ_CP048632.1"/>
</dbReference>
<evidence type="ECO:0000256" key="1">
    <source>
        <dbReference type="SAM" id="Phobius"/>
    </source>
</evidence>
<dbReference type="Proteomes" id="UP000464865">
    <property type="component" value="Chromosome M15-11"/>
</dbReference>
<dbReference type="KEGG" id="roy:G3A56_01705"/>
<dbReference type="EMBL" id="CP048632">
    <property type="protein sequence ID" value="QIB36868.1"/>
    <property type="molecule type" value="Genomic_DNA"/>
</dbReference>
<feature type="transmembrane region" description="Helical" evidence="1">
    <location>
        <begin position="77"/>
        <end position="106"/>
    </location>
</feature>
<keyword evidence="1" id="KW-1133">Transmembrane helix</keyword>
<gene>
    <name evidence="2" type="ORF">G3A56_01705</name>
</gene>
<reference evidence="2 3" key="1">
    <citation type="submission" date="2020-02" db="EMBL/GenBank/DDBJ databases">
        <title>Plant-Promoting Endophytic Bacterium Rhizobium oryzihabitans sp. nov., Isolated from the Root of Rice.</title>
        <authorList>
            <person name="zhao J."/>
            <person name="Zhang G."/>
        </authorList>
    </citation>
    <scope>NUCLEOTIDE SEQUENCE [LARGE SCALE GENOMIC DNA]</scope>
    <source>
        <strain evidence="2 3">M15</strain>
    </source>
</reference>
<sequence length="159" mass="17087">MAIAPCPAAVLFWMQAWVTLGANLSDEARADALEKASIDASVEGLKALLILNGGACIALLAFLSATMGKEHTIKKEAAFVLGATEALVFFAAGAFLAVVTCVFAYLANQAYSSHLRDRNYYARYWGYGTAWTRAALVTTVLSLGGFGWGVYTIYSHIYQ</sequence>
<proteinExistence type="predicted"/>
<organism evidence="2 3">
    <name type="scientific">Rhizobium oryzihabitans</name>
    <dbReference type="NCBI Taxonomy" id="2267833"/>
    <lineage>
        <taxon>Bacteria</taxon>
        <taxon>Pseudomonadati</taxon>
        <taxon>Pseudomonadota</taxon>
        <taxon>Alphaproteobacteria</taxon>
        <taxon>Hyphomicrobiales</taxon>
        <taxon>Rhizobiaceae</taxon>
        <taxon>Rhizobium/Agrobacterium group</taxon>
        <taxon>Rhizobium</taxon>
    </lineage>
</organism>
<protein>
    <submittedName>
        <fullName evidence="2">Uncharacterized protein</fullName>
    </submittedName>
</protein>
<feature type="transmembrane region" description="Helical" evidence="1">
    <location>
        <begin position="45"/>
        <end position="65"/>
    </location>
</feature>
<keyword evidence="1" id="KW-0812">Transmembrane</keyword>
<keyword evidence="3" id="KW-1185">Reference proteome</keyword>
<accession>A0A7L5BDB5</accession>